<feature type="compositionally biased region" description="Basic and acidic residues" evidence="1">
    <location>
        <begin position="269"/>
        <end position="281"/>
    </location>
</feature>
<keyword evidence="2" id="KW-1133">Transmembrane helix</keyword>
<comment type="caution">
    <text evidence="4">The sequence shown here is derived from an EMBL/GenBank/DDBJ whole genome shotgun (WGS) entry which is preliminary data.</text>
</comment>
<evidence type="ECO:0000313" key="4">
    <source>
        <dbReference type="EMBL" id="PWA11871.1"/>
    </source>
</evidence>
<dbReference type="InterPro" id="IPR016047">
    <property type="entry name" value="M23ase_b-sheet_dom"/>
</dbReference>
<dbReference type="AlphaFoldDB" id="A0A2U1K2Z2"/>
<accession>A0A2U1K2Z2</accession>
<name>A0A2U1K2Z2_9BACI</name>
<dbReference type="SUPFAM" id="SSF51261">
    <property type="entry name" value="Duplicated hybrid motif"/>
    <property type="match status" value="1"/>
</dbReference>
<keyword evidence="2" id="KW-0472">Membrane</keyword>
<feature type="region of interest" description="Disordered" evidence="1">
    <location>
        <begin position="209"/>
        <end position="289"/>
    </location>
</feature>
<evidence type="ECO:0000259" key="3">
    <source>
        <dbReference type="Pfam" id="PF01551"/>
    </source>
</evidence>
<keyword evidence="2" id="KW-0812">Transmembrane</keyword>
<evidence type="ECO:0000256" key="1">
    <source>
        <dbReference type="SAM" id="MobiDB-lite"/>
    </source>
</evidence>
<dbReference type="PANTHER" id="PTHR21666:SF291">
    <property type="entry name" value="STAGE II SPORULATION PROTEIN Q"/>
    <property type="match status" value="1"/>
</dbReference>
<sequence>MVPEVIKMKDHEKEMPSKMKRLFRKRWFFPAVYLSVAAIIIATVLWMQNGNESATEEEGTGTAHNYDEEAVPTAKQQEVFVEPVLAKDIEVKVPFYDEKASAEEQESALVFYNNKYYQNKGMDYTLKSGETFDVTAAMSGTVAKAEKDALLGHVVELKHSDGITTIYQSLANSSVKVGDKVEQGDVIGEAGRNQFNKDAGVHVHFEIRDNGKPVNPLDSYGKTVSAISSSEDAEVTSESEADLEEQANEENNNAENNNEENNNENNNQKQEKTENNAKQKDATSSMTNA</sequence>
<evidence type="ECO:0000256" key="2">
    <source>
        <dbReference type="SAM" id="Phobius"/>
    </source>
</evidence>
<evidence type="ECO:0000313" key="5">
    <source>
        <dbReference type="Proteomes" id="UP000245998"/>
    </source>
</evidence>
<dbReference type="CDD" id="cd12797">
    <property type="entry name" value="M23_peptidase"/>
    <property type="match status" value="1"/>
</dbReference>
<proteinExistence type="predicted"/>
<dbReference type="OrthoDB" id="2050153at2"/>
<reference evidence="4 5" key="1">
    <citation type="submission" date="2018-04" db="EMBL/GenBank/DDBJ databases">
        <title>Camelliibacillus theae gen. nov., sp. nov., isolated from Pu'er tea.</title>
        <authorList>
            <person name="Niu L."/>
        </authorList>
    </citation>
    <scope>NUCLEOTIDE SEQUENCE [LARGE SCALE GENOMIC DNA]</scope>
    <source>
        <strain evidence="4 5">T8</strain>
    </source>
</reference>
<dbReference type="GO" id="GO:0004222">
    <property type="term" value="F:metalloendopeptidase activity"/>
    <property type="evidence" value="ECO:0007669"/>
    <property type="project" value="TreeGrafter"/>
</dbReference>
<feature type="domain" description="M23ase beta-sheet core" evidence="3">
    <location>
        <begin position="118"/>
        <end position="216"/>
    </location>
</feature>
<dbReference type="InterPro" id="IPR050570">
    <property type="entry name" value="Cell_wall_metabolism_enzyme"/>
</dbReference>
<gene>
    <name evidence="4" type="ORF">DCC39_08775</name>
</gene>
<feature type="transmembrane region" description="Helical" evidence="2">
    <location>
        <begin position="27"/>
        <end position="47"/>
    </location>
</feature>
<keyword evidence="5" id="KW-1185">Reference proteome</keyword>
<organism evidence="4 5">
    <name type="scientific">Pueribacillus theae</name>
    <dbReference type="NCBI Taxonomy" id="2171751"/>
    <lineage>
        <taxon>Bacteria</taxon>
        <taxon>Bacillati</taxon>
        <taxon>Bacillota</taxon>
        <taxon>Bacilli</taxon>
        <taxon>Bacillales</taxon>
        <taxon>Bacillaceae</taxon>
        <taxon>Pueribacillus</taxon>
    </lineage>
</organism>
<dbReference type="PANTHER" id="PTHR21666">
    <property type="entry name" value="PEPTIDASE-RELATED"/>
    <property type="match status" value="1"/>
</dbReference>
<feature type="compositionally biased region" description="Acidic residues" evidence="1">
    <location>
        <begin position="231"/>
        <end position="248"/>
    </location>
</feature>
<dbReference type="InterPro" id="IPR011055">
    <property type="entry name" value="Dup_hybrid_motif"/>
</dbReference>
<dbReference type="Gene3D" id="2.70.70.10">
    <property type="entry name" value="Glucose Permease (Domain IIA)"/>
    <property type="match status" value="1"/>
</dbReference>
<dbReference type="Pfam" id="PF01551">
    <property type="entry name" value="Peptidase_M23"/>
    <property type="match status" value="1"/>
</dbReference>
<dbReference type="EMBL" id="QCZG01000015">
    <property type="protein sequence ID" value="PWA11871.1"/>
    <property type="molecule type" value="Genomic_DNA"/>
</dbReference>
<dbReference type="Proteomes" id="UP000245998">
    <property type="component" value="Unassembled WGS sequence"/>
</dbReference>
<protein>
    <submittedName>
        <fullName evidence="4">Peptidase M23</fullName>
    </submittedName>
</protein>